<dbReference type="OrthoDB" id="5075004at2759"/>
<reference evidence="2" key="1">
    <citation type="submission" date="2019-06" db="EMBL/GenBank/DDBJ databases">
        <authorList>
            <person name="Broberg M."/>
        </authorList>
    </citation>
    <scope>NUCLEOTIDE SEQUENCE [LARGE SCALE GENOMIC DNA]</scope>
</reference>
<comment type="caution">
    <text evidence="1">The sequence shown here is derived from an EMBL/GenBank/DDBJ whole genome shotgun (WGS) entry which is preliminary data.</text>
</comment>
<keyword evidence="2" id="KW-1185">Reference proteome</keyword>
<gene>
    <name evidence="1" type="ORF">CBYS24578_00016741</name>
</gene>
<dbReference type="EMBL" id="CABFNO020001545">
    <property type="protein sequence ID" value="CAG9997185.1"/>
    <property type="molecule type" value="Genomic_DNA"/>
</dbReference>
<dbReference type="AlphaFoldDB" id="A0A9N9URP9"/>
<organism evidence="1 2">
    <name type="scientific">Clonostachys byssicola</name>
    <dbReference type="NCBI Taxonomy" id="160290"/>
    <lineage>
        <taxon>Eukaryota</taxon>
        <taxon>Fungi</taxon>
        <taxon>Dikarya</taxon>
        <taxon>Ascomycota</taxon>
        <taxon>Pezizomycotina</taxon>
        <taxon>Sordariomycetes</taxon>
        <taxon>Hypocreomycetidae</taxon>
        <taxon>Hypocreales</taxon>
        <taxon>Bionectriaceae</taxon>
        <taxon>Clonostachys</taxon>
    </lineage>
</organism>
<feature type="non-terminal residue" evidence="1">
    <location>
        <position position="285"/>
    </location>
</feature>
<protein>
    <submittedName>
        <fullName evidence="1">Uncharacterized protein</fullName>
    </submittedName>
</protein>
<sequence>AFIIASAMGQGKPKWQLYLENEKQELEQEWGEDITEDFFPIITPLLLDDGDPVAASQKAAREFIDLLVKKWLPKDTARRTYDEPDDTPPLYTEEQSLNINFQSLGNFIYGLIPELPYPGIEHDKILNFLLHINELWNQAHFDSQKNSTIKSFQYGLECDASEWAGAIHGVMRVKMLKLISYDLYVLLGELDKRKPPPSELYLQVHSSIWADYILIAGLELAKEIRNPCGELKFPLTKAEWKVGAGHLAKVAEKVSEDTPWDLKRCAQKAYQQMRELIPEAFVEEV</sequence>
<proteinExistence type="predicted"/>
<evidence type="ECO:0000313" key="2">
    <source>
        <dbReference type="Proteomes" id="UP000754883"/>
    </source>
</evidence>
<dbReference type="Proteomes" id="UP000754883">
    <property type="component" value="Unassembled WGS sequence"/>
</dbReference>
<accession>A0A9N9URP9</accession>
<reference evidence="1 2" key="2">
    <citation type="submission" date="2021-10" db="EMBL/GenBank/DDBJ databases">
        <authorList>
            <person name="Piombo E."/>
        </authorList>
    </citation>
    <scope>NUCLEOTIDE SEQUENCE [LARGE SCALE GENOMIC DNA]</scope>
</reference>
<name>A0A9N9URP9_9HYPO</name>
<evidence type="ECO:0000313" key="1">
    <source>
        <dbReference type="EMBL" id="CAG9997185.1"/>
    </source>
</evidence>